<keyword evidence="3" id="KW-0904">Protein phosphatase</keyword>
<gene>
    <name evidence="7" type="ORF">PECUL_23A010872</name>
</gene>
<feature type="compositionally biased region" description="Acidic residues" evidence="4">
    <location>
        <begin position="24"/>
        <end position="38"/>
    </location>
</feature>
<dbReference type="AlphaFoldDB" id="A0AAD1T8Y0"/>
<feature type="active site" description="Phosphocysteine intermediate" evidence="2">
    <location>
        <position position="141"/>
    </location>
</feature>
<keyword evidence="8" id="KW-1185">Reference proteome</keyword>
<dbReference type="GO" id="GO:0033549">
    <property type="term" value="F:MAP kinase phosphatase activity"/>
    <property type="evidence" value="ECO:0007669"/>
    <property type="project" value="TreeGrafter"/>
</dbReference>
<feature type="compositionally biased region" description="Basic and acidic residues" evidence="4">
    <location>
        <begin position="13"/>
        <end position="23"/>
    </location>
</feature>
<evidence type="ECO:0000259" key="5">
    <source>
        <dbReference type="PROSITE" id="PS50054"/>
    </source>
</evidence>
<comment type="similarity">
    <text evidence="1 3">Belongs to the protein-tyrosine phosphatase family. Non-receptor class dual specificity subfamily.</text>
</comment>
<dbReference type="Gene3D" id="3.90.190.10">
    <property type="entry name" value="Protein tyrosine phosphatase superfamily"/>
    <property type="match status" value="1"/>
</dbReference>
<accession>A0AAD1T8Y0</accession>
<evidence type="ECO:0000313" key="7">
    <source>
        <dbReference type="EMBL" id="CAH2321686.1"/>
    </source>
</evidence>
<sequence>MSSPNLTASPPKHVPDSEETKPEDTEDSETCDVQEPEEQNFTFPTPINHIDEVWSNIYVGDKEAAKDTALLQDLNITHILNAAEGDVNNQVDSTTYDDLSIRYKGFMILNEPRFNIRPYLEDGALFINEGLSSGGKILVFCPKGVSRAVVFVLAYLMLHQNMKLKDAVSTIILHRTISPNCGFLNQLLQLEKELARQRTCQNASCREGNCSPECPSKRLT</sequence>
<evidence type="ECO:0000256" key="1">
    <source>
        <dbReference type="ARBA" id="ARBA00008601"/>
    </source>
</evidence>
<evidence type="ECO:0000259" key="6">
    <source>
        <dbReference type="PROSITE" id="PS50056"/>
    </source>
</evidence>
<comment type="catalytic activity">
    <reaction evidence="3">
        <text>O-phospho-L-tyrosyl-[protein] + H2O = L-tyrosyl-[protein] + phosphate</text>
        <dbReference type="Rhea" id="RHEA:10684"/>
        <dbReference type="Rhea" id="RHEA-COMP:10136"/>
        <dbReference type="Rhea" id="RHEA-COMP:20101"/>
        <dbReference type="ChEBI" id="CHEBI:15377"/>
        <dbReference type="ChEBI" id="CHEBI:43474"/>
        <dbReference type="ChEBI" id="CHEBI:46858"/>
        <dbReference type="ChEBI" id="CHEBI:61978"/>
        <dbReference type="EC" id="3.1.3.48"/>
    </reaction>
</comment>
<dbReference type="PROSITE" id="PS50056">
    <property type="entry name" value="TYR_PHOSPHATASE_2"/>
    <property type="match status" value="1"/>
</dbReference>
<dbReference type="GO" id="GO:0004722">
    <property type="term" value="F:protein serine/threonine phosphatase activity"/>
    <property type="evidence" value="ECO:0007669"/>
    <property type="project" value="UniProtKB-EC"/>
</dbReference>
<dbReference type="SMART" id="SM00195">
    <property type="entry name" value="DSPc"/>
    <property type="match status" value="1"/>
</dbReference>
<dbReference type="GO" id="GO:0008138">
    <property type="term" value="F:protein tyrosine/serine/threonine phosphatase activity"/>
    <property type="evidence" value="ECO:0007669"/>
    <property type="project" value="UniProtKB-UniRule"/>
</dbReference>
<dbReference type="InterPro" id="IPR020405">
    <property type="entry name" value="Atypical_DUSP_subfamA"/>
</dbReference>
<comment type="catalytic activity">
    <reaction evidence="3">
        <text>O-phospho-L-threonyl-[protein] + H2O = L-threonyl-[protein] + phosphate</text>
        <dbReference type="Rhea" id="RHEA:47004"/>
        <dbReference type="Rhea" id="RHEA-COMP:11060"/>
        <dbReference type="Rhea" id="RHEA-COMP:11605"/>
        <dbReference type="ChEBI" id="CHEBI:15377"/>
        <dbReference type="ChEBI" id="CHEBI:30013"/>
        <dbReference type="ChEBI" id="CHEBI:43474"/>
        <dbReference type="ChEBI" id="CHEBI:61977"/>
        <dbReference type="EC" id="3.1.3.16"/>
    </reaction>
</comment>
<dbReference type="InterPro" id="IPR000340">
    <property type="entry name" value="Dual-sp_phosphatase_cat-dom"/>
</dbReference>
<evidence type="ECO:0000256" key="2">
    <source>
        <dbReference type="PIRSR" id="PIRSR620405-1"/>
    </source>
</evidence>
<feature type="domain" description="Tyrosine-protein phosphatase" evidence="5">
    <location>
        <begin position="49"/>
        <end position="196"/>
    </location>
</feature>
<feature type="domain" description="Tyrosine specific protein phosphatases" evidence="6">
    <location>
        <begin position="117"/>
        <end position="175"/>
    </location>
</feature>
<comment type="catalytic activity">
    <reaction evidence="3">
        <text>O-phospho-L-seryl-[protein] + H2O = L-seryl-[protein] + phosphate</text>
        <dbReference type="Rhea" id="RHEA:20629"/>
        <dbReference type="Rhea" id="RHEA-COMP:9863"/>
        <dbReference type="Rhea" id="RHEA-COMP:11604"/>
        <dbReference type="ChEBI" id="CHEBI:15377"/>
        <dbReference type="ChEBI" id="CHEBI:29999"/>
        <dbReference type="ChEBI" id="CHEBI:43474"/>
        <dbReference type="ChEBI" id="CHEBI:83421"/>
        <dbReference type="EC" id="3.1.3.16"/>
    </reaction>
</comment>
<name>A0AAD1T8Y0_PELCU</name>
<dbReference type="EMBL" id="OW240922">
    <property type="protein sequence ID" value="CAH2321686.1"/>
    <property type="molecule type" value="Genomic_DNA"/>
</dbReference>
<dbReference type="GO" id="GO:0043409">
    <property type="term" value="P:negative regulation of MAPK cascade"/>
    <property type="evidence" value="ECO:0007669"/>
    <property type="project" value="TreeGrafter"/>
</dbReference>
<dbReference type="GO" id="GO:0005737">
    <property type="term" value="C:cytoplasm"/>
    <property type="evidence" value="ECO:0007669"/>
    <property type="project" value="TreeGrafter"/>
</dbReference>
<reference evidence="7" key="1">
    <citation type="submission" date="2022-03" db="EMBL/GenBank/DDBJ databases">
        <authorList>
            <person name="Alioto T."/>
            <person name="Alioto T."/>
            <person name="Gomez Garrido J."/>
        </authorList>
    </citation>
    <scope>NUCLEOTIDE SEQUENCE</scope>
</reference>
<evidence type="ECO:0000313" key="8">
    <source>
        <dbReference type="Proteomes" id="UP001295444"/>
    </source>
</evidence>
<comment type="function">
    <text evidence="3">Dual specificity phosphatase able to dephosphorylate phosphotyrosine, phosphoserine and phosphothreonine residues, with a preference for phosphotyrosine as a substrate.</text>
</comment>
<dbReference type="EC" id="3.1.3.48" evidence="3"/>
<keyword evidence="3" id="KW-0378">Hydrolase</keyword>
<dbReference type="GO" id="GO:0004725">
    <property type="term" value="F:protein tyrosine phosphatase activity"/>
    <property type="evidence" value="ECO:0007669"/>
    <property type="project" value="UniProtKB-EC"/>
</dbReference>
<organism evidence="7 8">
    <name type="scientific">Pelobates cultripes</name>
    <name type="common">Western spadefoot toad</name>
    <dbReference type="NCBI Taxonomy" id="61616"/>
    <lineage>
        <taxon>Eukaryota</taxon>
        <taxon>Metazoa</taxon>
        <taxon>Chordata</taxon>
        <taxon>Craniata</taxon>
        <taxon>Vertebrata</taxon>
        <taxon>Euteleostomi</taxon>
        <taxon>Amphibia</taxon>
        <taxon>Batrachia</taxon>
        <taxon>Anura</taxon>
        <taxon>Pelobatoidea</taxon>
        <taxon>Pelobatidae</taxon>
        <taxon>Pelobates</taxon>
    </lineage>
</organism>
<dbReference type="InterPro" id="IPR020422">
    <property type="entry name" value="TYR_PHOSPHATASE_DUAL_dom"/>
</dbReference>
<dbReference type="PRINTS" id="PR01909">
    <property type="entry name" value="ADSPHPHTASEA"/>
</dbReference>
<dbReference type="PANTHER" id="PTHR45682:SF1">
    <property type="entry name" value="DUAL SPECIFICITY PROTEIN PHOSPHATASE 3"/>
    <property type="match status" value="1"/>
</dbReference>
<feature type="region of interest" description="Disordered" evidence="4">
    <location>
        <begin position="1"/>
        <end position="44"/>
    </location>
</feature>
<dbReference type="InterPro" id="IPR029021">
    <property type="entry name" value="Prot-tyrosine_phosphatase-like"/>
</dbReference>
<dbReference type="PANTHER" id="PTHR45682">
    <property type="entry name" value="AGAP008228-PA"/>
    <property type="match status" value="1"/>
</dbReference>
<dbReference type="PROSITE" id="PS50054">
    <property type="entry name" value="TYR_PHOSPHATASE_DUAL"/>
    <property type="match status" value="1"/>
</dbReference>
<protein>
    <recommendedName>
        <fullName evidence="3">Dual specificity protein phosphatase</fullName>
        <ecNumber evidence="3">3.1.3.16</ecNumber>
        <ecNumber evidence="3">3.1.3.48</ecNumber>
    </recommendedName>
</protein>
<evidence type="ECO:0000256" key="3">
    <source>
        <dbReference type="RuleBase" id="RU366038"/>
    </source>
</evidence>
<dbReference type="Pfam" id="PF00782">
    <property type="entry name" value="DSPc"/>
    <property type="match status" value="1"/>
</dbReference>
<proteinExistence type="inferred from homology"/>
<dbReference type="Proteomes" id="UP001295444">
    <property type="component" value="Chromosome 11"/>
</dbReference>
<dbReference type="EC" id="3.1.3.16" evidence="3"/>
<evidence type="ECO:0000256" key="4">
    <source>
        <dbReference type="SAM" id="MobiDB-lite"/>
    </source>
</evidence>
<dbReference type="SUPFAM" id="SSF52799">
    <property type="entry name" value="(Phosphotyrosine protein) phosphatases II"/>
    <property type="match status" value="1"/>
</dbReference>
<dbReference type="InterPro" id="IPR000387">
    <property type="entry name" value="Tyr_Pase_dom"/>
</dbReference>
<dbReference type="PRINTS" id="PR01908">
    <property type="entry name" value="ADSPHPHTASE"/>
</dbReference>